<organism evidence="10 11">
    <name type="scientific">Anaerobiospirillum thomasii</name>
    <dbReference type="NCBI Taxonomy" id="179995"/>
    <lineage>
        <taxon>Bacteria</taxon>
        <taxon>Pseudomonadati</taxon>
        <taxon>Pseudomonadota</taxon>
        <taxon>Gammaproteobacteria</taxon>
        <taxon>Aeromonadales</taxon>
        <taxon>Succinivibrionaceae</taxon>
        <taxon>Anaerobiospirillum</taxon>
    </lineage>
</organism>
<dbReference type="InterPro" id="IPR051322">
    <property type="entry name" value="AA_ABC_Transporter_Permease"/>
</dbReference>
<keyword evidence="7 8" id="KW-0472">Membrane</keyword>
<dbReference type="OrthoDB" id="9793490at2"/>
<evidence type="ECO:0000256" key="7">
    <source>
        <dbReference type="ARBA" id="ARBA00023136"/>
    </source>
</evidence>
<feature type="transmembrane region" description="Helical" evidence="8">
    <location>
        <begin position="198"/>
        <end position="221"/>
    </location>
</feature>
<dbReference type="Pfam" id="PF00528">
    <property type="entry name" value="BPD_transp_1"/>
    <property type="match status" value="1"/>
</dbReference>
<feature type="transmembrane region" description="Helical" evidence="8">
    <location>
        <begin position="27"/>
        <end position="50"/>
    </location>
</feature>
<dbReference type="Proteomes" id="UP000250086">
    <property type="component" value="Unassembled WGS sequence"/>
</dbReference>
<keyword evidence="6 8" id="KW-1133">Transmembrane helix</keyword>
<feature type="domain" description="ABC transmembrane type-1" evidence="9">
    <location>
        <begin position="23"/>
        <end position="217"/>
    </location>
</feature>
<evidence type="ECO:0000256" key="6">
    <source>
        <dbReference type="ARBA" id="ARBA00022989"/>
    </source>
</evidence>
<keyword evidence="5 8" id="KW-0812">Transmembrane</keyword>
<sequence length="226" mass="24189">MENLIKSIAPNILNKINELYTSIDQTLYMLFVSGSISLVLGLFFGVILVVTKDNGILKNRLLHQSLEISINIFRSIPFVILLAALIPVSRYIVGTSIGTIGAIVPLVVGTVPFFARQVESALSSVDHGLIEAAKSMGSSNTGIIFRVYLKESIPHLIRVGQITAISLIGLTAMAGAIGGGGLGDFAIRYGHQRGQTDITYVTVVVILIMVAVIQGIGNIFIKKTSH</sequence>
<feature type="transmembrane region" description="Helical" evidence="8">
    <location>
        <begin position="71"/>
        <end position="89"/>
    </location>
</feature>
<comment type="subcellular location">
    <subcellularLocation>
        <location evidence="1 8">Cell membrane</location>
        <topology evidence="1 8">Multi-pass membrane protein</topology>
    </subcellularLocation>
</comment>
<name>A0A2X0VG50_9GAMM</name>
<dbReference type="PANTHER" id="PTHR30450">
    <property type="entry name" value="ABC TRANSPORTER PERMEASE"/>
    <property type="match status" value="1"/>
</dbReference>
<feature type="transmembrane region" description="Helical" evidence="8">
    <location>
        <begin position="156"/>
        <end position="178"/>
    </location>
</feature>
<dbReference type="EMBL" id="UAPV01000001">
    <property type="protein sequence ID" value="SPT68631.1"/>
    <property type="molecule type" value="Genomic_DNA"/>
</dbReference>
<evidence type="ECO:0000256" key="4">
    <source>
        <dbReference type="ARBA" id="ARBA00022475"/>
    </source>
</evidence>
<evidence type="ECO:0000259" key="9">
    <source>
        <dbReference type="PROSITE" id="PS50928"/>
    </source>
</evidence>
<dbReference type="GO" id="GO:0048473">
    <property type="term" value="P:D-methionine transmembrane transport"/>
    <property type="evidence" value="ECO:0007669"/>
    <property type="project" value="TreeGrafter"/>
</dbReference>
<dbReference type="InterPro" id="IPR000515">
    <property type="entry name" value="MetI-like"/>
</dbReference>
<keyword evidence="3 8" id="KW-0813">Transport</keyword>
<gene>
    <name evidence="10" type="primary">metP</name>
    <name evidence="10" type="ORF">NCTC13093_00014</name>
</gene>
<reference evidence="10 11" key="1">
    <citation type="submission" date="2018-06" db="EMBL/GenBank/DDBJ databases">
        <authorList>
            <consortium name="Pathogen Informatics"/>
            <person name="Doyle S."/>
        </authorList>
    </citation>
    <scope>NUCLEOTIDE SEQUENCE [LARGE SCALE GENOMIC DNA]</scope>
    <source>
        <strain evidence="10 11">NCTC13093</strain>
    </source>
</reference>
<evidence type="ECO:0000313" key="11">
    <source>
        <dbReference type="Proteomes" id="UP000250086"/>
    </source>
</evidence>
<dbReference type="InterPro" id="IPR035906">
    <property type="entry name" value="MetI-like_sf"/>
</dbReference>
<evidence type="ECO:0000256" key="1">
    <source>
        <dbReference type="ARBA" id="ARBA00004651"/>
    </source>
</evidence>
<dbReference type="GO" id="GO:0005886">
    <property type="term" value="C:plasma membrane"/>
    <property type="evidence" value="ECO:0007669"/>
    <property type="project" value="UniProtKB-SubCell"/>
</dbReference>
<dbReference type="PROSITE" id="PS50928">
    <property type="entry name" value="ABC_TM1"/>
    <property type="match status" value="1"/>
</dbReference>
<evidence type="ECO:0000256" key="8">
    <source>
        <dbReference type="RuleBase" id="RU363032"/>
    </source>
</evidence>
<dbReference type="RefSeq" id="WP_113742911.1">
    <property type="nucleotide sequence ID" value="NZ_UAPU01000005.1"/>
</dbReference>
<evidence type="ECO:0000256" key="3">
    <source>
        <dbReference type="ARBA" id="ARBA00022448"/>
    </source>
</evidence>
<evidence type="ECO:0000313" key="10">
    <source>
        <dbReference type="EMBL" id="SPT68631.1"/>
    </source>
</evidence>
<evidence type="ECO:0000256" key="2">
    <source>
        <dbReference type="ARBA" id="ARBA00007069"/>
    </source>
</evidence>
<dbReference type="CDD" id="cd06261">
    <property type="entry name" value="TM_PBP2"/>
    <property type="match status" value="1"/>
</dbReference>
<keyword evidence="11" id="KW-1185">Reference proteome</keyword>
<dbReference type="FunFam" id="1.10.3720.10:FF:000002">
    <property type="entry name" value="D-methionine ABC transporter permease MetI"/>
    <property type="match status" value="1"/>
</dbReference>
<dbReference type="Gene3D" id="1.10.3720.10">
    <property type="entry name" value="MetI-like"/>
    <property type="match status" value="1"/>
</dbReference>
<keyword evidence="4" id="KW-1003">Cell membrane</keyword>
<dbReference type="AlphaFoldDB" id="A0A2X0VG50"/>
<comment type="similarity">
    <text evidence="2">Belongs to the binding-protein-dependent transport system permease family. CysTW subfamily.</text>
</comment>
<accession>A0A2X0VG50</accession>
<evidence type="ECO:0000256" key="5">
    <source>
        <dbReference type="ARBA" id="ARBA00022692"/>
    </source>
</evidence>
<proteinExistence type="inferred from homology"/>
<dbReference type="PANTHER" id="PTHR30450:SF1">
    <property type="entry name" value="D-METHIONINE TRANSPORT SYSTEM PERMEASE PROTEIN METI-RELATED"/>
    <property type="match status" value="1"/>
</dbReference>
<feature type="transmembrane region" description="Helical" evidence="8">
    <location>
        <begin position="95"/>
        <end position="115"/>
    </location>
</feature>
<dbReference type="SUPFAM" id="SSF161098">
    <property type="entry name" value="MetI-like"/>
    <property type="match status" value="1"/>
</dbReference>
<protein>
    <submittedName>
        <fullName evidence="10">Methionine import system permease protein MetP</fullName>
    </submittedName>
</protein>